<dbReference type="Pfam" id="PF00665">
    <property type="entry name" value="rve"/>
    <property type="match status" value="1"/>
</dbReference>
<evidence type="ECO:0000259" key="17">
    <source>
        <dbReference type="PROSITE" id="PS50994"/>
    </source>
</evidence>
<protein>
    <recommendedName>
        <fullName evidence="1">RNA-directed DNA polymerase</fullName>
        <ecNumber evidence="1">2.7.7.49</ecNumber>
    </recommendedName>
</protein>
<keyword evidence="6" id="KW-0255">Endonuclease</keyword>
<dbReference type="PROSITE" id="PS50879">
    <property type="entry name" value="RNASE_H_1"/>
    <property type="match status" value="1"/>
</dbReference>
<dbReference type="InterPro" id="IPR017856">
    <property type="entry name" value="Integrase-like_N"/>
</dbReference>
<dbReference type="InterPro" id="IPR043128">
    <property type="entry name" value="Rev_trsase/Diguanyl_cyclase"/>
</dbReference>
<dbReference type="InterPro" id="IPR001584">
    <property type="entry name" value="Integrase_cat-core"/>
</dbReference>
<evidence type="ECO:0000313" key="19">
    <source>
        <dbReference type="Proteomes" id="UP000504617"/>
    </source>
</evidence>
<dbReference type="InterPro" id="IPR043502">
    <property type="entry name" value="DNA/RNA_pol_sf"/>
</dbReference>
<keyword evidence="10" id="KW-0695">RNA-directed DNA polymerase</keyword>
<feature type="domain" description="Integrase-type" evidence="18">
    <location>
        <begin position="606"/>
        <end position="653"/>
    </location>
</feature>
<evidence type="ECO:0000313" key="20">
    <source>
        <dbReference type="RefSeq" id="XP_013920191.1"/>
    </source>
</evidence>
<keyword evidence="5" id="KW-0479">Metal-binding</keyword>
<evidence type="ECO:0000256" key="8">
    <source>
        <dbReference type="ARBA" id="ARBA00022833"/>
    </source>
</evidence>
<dbReference type="PANTHER" id="PTHR41694">
    <property type="entry name" value="ENDOGENOUS RETROVIRUS GROUP K MEMBER POL PROTEIN"/>
    <property type="match status" value="1"/>
</dbReference>
<evidence type="ECO:0000256" key="6">
    <source>
        <dbReference type="ARBA" id="ARBA00022759"/>
    </source>
</evidence>
<keyword evidence="8" id="KW-0862">Zinc</keyword>
<evidence type="ECO:0000259" key="18">
    <source>
        <dbReference type="PROSITE" id="PS51027"/>
    </source>
</evidence>
<dbReference type="SUPFAM" id="SSF46919">
    <property type="entry name" value="N-terminal Zn binding domain of HIV integrase"/>
    <property type="match status" value="1"/>
</dbReference>
<evidence type="ECO:0000256" key="9">
    <source>
        <dbReference type="ARBA" id="ARBA00022908"/>
    </source>
</evidence>
<evidence type="ECO:0000256" key="14">
    <source>
        <dbReference type="PROSITE-ProRule" id="PRU00506"/>
    </source>
</evidence>
<dbReference type="AlphaFoldDB" id="A0A6I9Y1A4"/>
<evidence type="ECO:0000256" key="5">
    <source>
        <dbReference type="ARBA" id="ARBA00022723"/>
    </source>
</evidence>
<evidence type="ECO:0000256" key="11">
    <source>
        <dbReference type="ARBA" id="ARBA00023125"/>
    </source>
</evidence>
<dbReference type="GeneID" id="106547511"/>
<evidence type="ECO:0000256" key="3">
    <source>
        <dbReference type="ARBA" id="ARBA00022695"/>
    </source>
</evidence>
<keyword evidence="19" id="KW-1185">Reference proteome</keyword>
<dbReference type="PANTHER" id="PTHR41694:SF4">
    <property type="entry name" value="ENDOGENOUS RETROVIRUS GROUP K MEMBER 10 POL PROTEIN-RELATED"/>
    <property type="match status" value="1"/>
</dbReference>
<keyword evidence="13" id="KW-0863">Zinc-finger</keyword>
<name>A0A6I9Y1A4_9SAUR</name>
<dbReference type="Pfam" id="PF00075">
    <property type="entry name" value="RNase_H"/>
    <property type="match status" value="1"/>
</dbReference>
<dbReference type="OrthoDB" id="9048509at2759"/>
<dbReference type="GO" id="GO:0008270">
    <property type="term" value="F:zinc ion binding"/>
    <property type="evidence" value="ECO:0007669"/>
    <property type="project" value="UniProtKB-KW"/>
</dbReference>
<dbReference type="GO" id="GO:0003677">
    <property type="term" value="F:DNA binding"/>
    <property type="evidence" value="ECO:0007669"/>
    <property type="project" value="UniProtKB-KW"/>
</dbReference>
<dbReference type="InterPro" id="IPR003308">
    <property type="entry name" value="Integrase_Zn-bd_dom_N"/>
</dbReference>
<feature type="domain" description="Integrase catalytic" evidence="17">
    <location>
        <begin position="434"/>
        <end position="600"/>
    </location>
</feature>
<accession>A0A6I9Y1A4</accession>
<dbReference type="Pfam" id="PF02022">
    <property type="entry name" value="Integrase_Zn"/>
    <property type="match status" value="1"/>
</dbReference>
<gene>
    <name evidence="20" type="primary">LOC106547511</name>
</gene>
<dbReference type="Proteomes" id="UP000504617">
    <property type="component" value="Unplaced"/>
</dbReference>
<evidence type="ECO:0000256" key="2">
    <source>
        <dbReference type="ARBA" id="ARBA00022679"/>
    </source>
</evidence>
<dbReference type="SUPFAM" id="SSF53098">
    <property type="entry name" value="Ribonuclease H-like"/>
    <property type="match status" value="2"/>
</dbReference>
<keyword evidence="2" id="KW-0808">Transferase</keyword>
<dbReference type="Gene3D" id="2.30.30.10">
    <property type="entry name" value="Integrase, C-terminal domain superfamily, retroviral"/>
    <property type="match status" value="1"/>
</dbReference>
<sequence length="746" mass="85288">MEIIKEFNNKGFVIAKEKIQKMPPYMYLGHKIMTAYASPVIPKLPEMDKCTLVQLQQYLGSINWARPYMGLTTGQVQPLFALLAGGKEPATVLTIGEKERQCIQLIQTAMTKRWVDRMIPQVPLSAAIFNTENLPTGCLLQIQQKKAFVVEWIHLANTPKRTVSTKPLLLSQIILKIRERTRAVIGMDPITIYVPYPLPWWEKYFQISDELQLALSDYVGAIKYHLPTDYRFLLLNQQHLQLISLQSKMPIKGAVTVFANGTKNRGACVYQIQGQWVVYHTTPQSSAQRSELAASILAFEKLKDQEFNLIVDSLYVFQIINDLFDAYLSPVLDKQLLSMFVQLQQLIMDRKCQYFLAHIRSHQSLPGILTEGNYYADKATREGFIAFVTPWESHEYFHQNAKALMKMFKISKMEATAIIQQCPTCNKQGASIPMGVNPRGINRCEIWQMDVTQYPPFAPWKYIHVTVDTFSGFIFATPQRGETTKQVINHCMRSFSVLGSPLEIKTDNGPAYSSAAFATFCDQWKIVHKFGIPYNSQGQGIVERANLTLKMMLEKQQDPFKIGLPEIQNRLSKALYTQNFLNLTGSPIASTAADRHFRNSVVSPRPLVYYRQLPDPQWKGPVELVTWGRGYAAVQLPDKVLWVPGRCIRPFHEKSVETDNKKDPEASLSLLFQATDYNWLLWPMCWFCLCPCEACCCFHCPYCVLCNLCKIPCDIVIIEQCLQEHFFLYQSIPYRPSPYTNSATGH</sequence>
<keyword evidence="11" id="KW-0238">DNA-binding</keyword>
<dbReference type="InterPro" id="IPR001037">
    <property type="entry name" value="Integrase_C_retrovir"/>
</dbReference>
<evidence type="ECO:0000256" key="13">
    <source>
        <dbReference type="PROSITE-ProRule" id="PRU00450"/>
    </source>
</evidence>
<keyword evidence="4" id="KW-0540">Nuclease</keyword>
<dbReference type="Pfam" id="PF00552">
    <property type="entry name" value="IN_DBD_C"/>
    <property type="match status" value="1"/>
</dbReference>
<dbReference type="SUPFAM" id="SSF56672">
    <property type="entry name" value="DNA/RNA polymerases"/>
    <property type="match status" value="1"/>
</dbReference>
<dbReference type="GO" id="GO:0015074">
    <property type="term" value="P:DNA integration"/>
    <property type="evidence" value="ECO:0007669"/>
    <property type="project" value="UniProtKB-KW"/>
</dbReference>
<evidence type="ECO:0000256" key="1">
    <source>
        <dbReference type="ARBA" id="ARBA00012493"/>
    </source>
</evidence>
<keyword evidence="12" id="KW-0511">Multifunctional enzyme</keyword>
<keyword evidence="9" id="KW-0229">DNA integration</keyword>
<dbReference type="InterPro" id="IPR012337">
    <property type="entry name" value="RNaseH-like_sf"/>
</dbReference>
<feature type="DNA-binding region" description="Integrase-type" evidence="14">
    <location>
        <begin position="606"/>
        <end position="653"/>
    </location>
</feature>
<keyword evidence="3" id="KW-0548">Nucleotidyltransferase</keyword>
<evidence type="ECO:0000259" key="16">
    <source>
        <dbReference type="PROSITE" id="PS50879"/>
    </source>
</evidence>
<evidence type="ECO:0000256" key="10">
    <source>
        <dbReference type="ARBA" id="ARBA00022918"/>
    </source>
</evidence>
<organism evidence="19 20">
    <name type="scientific">Thamnophis sirtalis</name>
    <dbReference type="NCBI Taxonomy" id="35019"/>
    <lineage>
        <taxon>Eukaryota</taxon>
        <taxon>Metazoa</taxon>
        <taxon>Chordata</taxon>
        <taxon>Craniata</taxon>
        <taxon>Vertebrata</taxon>
        <taxon>Euteleostomi</taxon>
        <taxon>Lepidosauria</taxon>
        <taxon>Squamata</taxon>
        <taxon>Bifurcata</taxon>
        <taxon>Unidentata</taxon>
        <taxon>Episquamata</taxon>
        <taxon>Toxicofera</taxon>
        <taxon>Serpentes</taxon>
        <taxon>Colubroidea</taxon>
        <taxon>Colubridae</taxon>
        <taxon>Natricinae</taxon>
        <taxon>Thamnophis</taxon>
    </lineage>
</organism>
<reference evidence="20" key="1">
    <citation type="submission" date="2025-08" db="UniProtKB">
        <authorList>
            <consortium name="RefSeq"/>
        </authorList>
    </citation>
    <scope>IDENTIFICATION</scope>
    <source>
        <tissue evidence="20">Skeletal muscle</tissue>
    </source>
</reference>
<dbReference type="PROSITE" id="PS50994">
    <property type="entry name" value="INTEGRASE"/>
    <property type="match status" value="1"/>
</dbReference>
<dbReference type="InterPro" id="IPR036397">
    <property type="entry name" value="RNaseH_sf"/>
</dbReference>
<dbReference type="EC" id="2.7.7.49" evidence="1"/>
<dbReference type="InterPro" id="IPR002156">
    <property type="entry name" value="RNaseH_domain"/>
</dbReference>
<dbReference type="PROSITE" id="PS51027">
    <property type="entry name" value="INTEGRASE_DBD"/>
    <property type="match status" value="1"/>
</dbReference>
<proteinExistence type="predicted"/>
<evidence type="ECO:0000256" key="4">
    <source>
        <dbReference type="ARBA" id="ARBA00022722"/>
    </source>
</evidence>
<dbReference type="RefSeq" id="XP_013920191.1">
    <property type="nucleotide sequence ID" value="XM_014064716.1"/>
</dbReference>
<dbReference type="SUPFAM" id="SSF50122">
    <property type="entry name" value="DNA-binding domain of retroviral integrase"/>
    <property type="match status" value="1"/>
</dbReference>
<dbReference type="PROSITE" id="PS50876">
    <property type="entry name" value="ZF_INTEGRASE"/>
    <property type="match status" value="1"/>
</dbReference>
<dbReference type="KEGG" id="tsr:106547511"/>
<dbReference type="GO" id="GO:0004523">
    <property type="term" value="F:RNA-DNA hybrid ribonuclease activity"/>
    <property type="evidence" value="ECO:0007669"/>
    <property type="project" value="InterPro"/>
</dbReference>
<dbReference type="Pfam" id="PF06817">
    <property type="entry name" value="RVT_thumb"/>
    <property type="match status" value="1"/>
</dbReference>
<evidence type="ECO:0000256" key="12">
    <source>
        <dbReference type="ARBA" id="ARBA00023268"/>
    </source>
</evidence>
<dbReference type="Gene3D" id="3.30.420.10">
    <property type="entry name" value="Ribonuclease H-like superfamily/Ribonuclease H"/>
    <property type="match status" value="2"/>
</dbReference>
<feature type="domain" description="RNase H type-1" evidence="16">
    <location>
        <begin position="251"/>
        <end position="385"/>
    </location>
</feature>
<dbReference type="GO" id="GO:0003964">
    <property type="term" value="F:RNA-directed DNA polymerase activity"/>
    <property type="evidence" value="ECO:0007669"/>
    <property type="project" value="UniProtKB-KW"/>
</dbReference>
<evidence type="ECO:0000256" key="7">
    <source>
        <dbReference type="ARBA" id="ARBA00022801"/>
    </source>
</evidence>
<keyword evidence="7" id="KW-0378">Hydrolase</keyword>
<dbReference type="InterPro" id="IPR010661">
    <property type="entry name" value="RVT_thumb"/>
</dbReference>
<dbReference type="InterPro" id="IPR036862">
    <property type="entry name" value="Integrase_C_dom_sf_retrovir"/>
</dbReference>
<evidence type="ECO:0000259" key="15">
    <source>
        <dbReference type="PROSITE" id="PS50876"/>
    </source>
</evidence>
<feature type="domain" description="Integrase-type" evidence="15">
    <location>
        <begin position="385"/>
        <end position="426"/>
    </location>
</feature>
<dbReference type="GO" id="GO:0035613">
    <property type="term" value="F:RNA stem-loop binding"/>
    <property type="evidence" value="ECO:0007669"/>
    <property type="project" value="TreeGrafter"/>
</dbReference>
<dbReference type="Gene3D" id="1.10.10.200">
    <property type="match status" value="1"/>
</dbReference>
<dbReference type="Gene3D" id="3.30.70.270">
    <property type="match status" value="1"/>
</dbReference>